<evidence type="ECO:0000256" key="2">
    <source>
        <dbReference type="ARBA" id="ARBA00022448"/>
    </source>
</evidence>
<gene>
    <name evidence="10" type="ORF">I592_03255</name>
    <name evidence="9" type="ORF">UKC_00192</name>
</gene>
<dbReference type="RefSeq" id="WP_010778643.1">
    <property type="nucleotide sequence ID" value="NZ_ASWH01000002.1"/>
</dbReference>
<evidence type="ECO:0000256" key="7">
    <source>
        <dbReference type="ARBA" id="ARBA00023136"/>
    </source>
</evidence>
<keyword evidence="3" id="KW-1003">Cell membrane</keyword>
<keyword evidence="4" id="KW-0547">Nucleotide-binding</keyword>
<evidence type="ECO:0000313" key="10">
    <source>
        <dbReference type="EMBL" id="EOW79117.1"/>
    </source>
</evidence>
<evidence type="ECO:0000259" key="8">
    <source>
        <dbReference type="PROSITE" id="PS50893"/>
    </source>
</evidence>
<dbReference type="PANTHER" id="PTHR42711:SF13">
    <property type="entry name" value="ABC TRANSPORTER, ATP-BINDING PROTEIN"/>
    <property type="match status" value="1"/>
</dbReference>
<feature type="domain" description="ABC transporter" evidence="8">
    <location>
        <begin position="7"/>
        <end position="233"/>
    </location>
</feature>
<accession>R2VN31</accession>
<evidence type="ECO:0000256" key="3">
    <source>
        <dbReference type="ARBA" id="ARBA00022475"/>
    </source>
</evidence>
<keyword evidence="12" id="KW-1185">Reference proteome</keyword>
<dbReference type="InterPro" id="IPR027417">
    <property type="entry name" value="P-loop_NTPase"/>
</dbReference>
<dbReference type="PROSITE" id="PS00211">
    <property type="entry name" value="ABC_TRANSPORTER_1"/>
    <property type="match status" value="1"/>
</dbReference>
<dbReference type="InterPro" id="IPR017871">
    <property type="entry name" value="ABC_transporter-like_CS"/>
</dbReference>
<evidence type="ECO:0000313" key="9">
    <source>
        <dbReference type="EMBL" id="EOI59006.1"/>
    </source>
</evidence>
<comment type="subcellular location">
    <subcellularLocation>
        <location evidence="1">Cell membrane</location>
    </subcellularLocation>
</comment>
<organism evidence="9 11">
    <name type="scientific">Enterococcus gilvus ATCC BAA-350</name>
    <dbReference type="NCBI Taxonomy" id="1158614"/>
    <lineage>
        <taxon>Bacteria</taxon>
        <taxon>Bacillati</taxon>
        <taxon>Bacillota</taxon>
        <taxon>Bacilli</taxon>
        <taxon>Lactobacillales</taxon>
        <taxon>Enterococcaceae</taxon>
        <taxon>Enterococcus</taxon>
    </lineage>
</organism>
<dbReference type="InterPro" id="IPR003593">
    <property type="entry name" value="AAA+_ATPase"/>
</dbReference>
<evidence type="ECO:0000313" key="12">
    <source>
        <dbReference type="Proteomes" id="UP000014160"/>
    </source>
</evidence>
<dbReference type="HOGENOM" id="CLU_000604_1_2_9"/>
<evidence type="ECO:0000256" key="1">
    <source>
        <dbReference type="ARBA" id="ARBA00004236"/>
    </source>
</evidence>
<dbReference type="Gene3D" id="3.40.50.300">
    <property type="entry name" value="P-loop containing nucleotide triphosphate hydrolases"/>
    <property type="match status" value="1"/>
</dbReference>
<protein>
    <recommendedName>
        <fullName evidence="8">ABC transporter domain-containing protein</fullName>
    </recommendedName>
</protein>
<keyword evidence="6" id="KW-1278">Translocase</keyword>
<dbReference type="SMART" id="SM00382">
    <property type="entry name" value="AAA"/>
    <property type="match status" value="1"/>
</dbReference>
<dbReference type="Pfam" id="PF00005">
    <property type="entry name" value="ABC_tran"/>
    <property type="match status" value="1"/>
</dbReference>
<dbReference type="GO" id="GO:0005524">
    <property type="term" value="F:ATP binding"/>
    <property type="evidence" value="ECO:0007669"/>
    <property type="project" value="UniProtKB-KW"/>
</dbReference>
<dbReference type="PANTHER" id="PTHR42711">
    <property type="entry name" value="ABC TRANSPORTER ATP-BINDING PROTEIN"/>
    <property type="match status" value="1"/>
</dbReference>
<evidence type="ECO:0000256" key="4">
    <source>
        <dbReference type="ARBA" id="ARBA00022741"/>
    </source>
</evidence>
<proteinExistence type="predicted"/>
<dbReference type="Proteomes" id="UP000014160">
    <property type="component" value="Unassembled WGS sequence"/>
</dbReference>
<evidence type="ECO:0000313" key="11">
    <source>
        <dbReference type="Proteomes" id="UP000013750"/>
    </source>
</evidence>
<dbReference type="EMBL" id="ASWH01000002">
    <property type="protein sequence ID" value="EOW79117.1"/>
    <property type="molecule type" value="Genomic_DNA"/>
</dbReference>
<reference evidence="9 11" key="1">
    <citation type="submission" date="2013-02" db="EMBL/GenBank/DDBJ databases">
        <title>The Genome Sequence of Enterococcus gilvus ATCC BAA-350.</title>
        <authorList>
            <consortium name="The Broad Institute Genome Sequencing Platform"/>
            <consortium name="The Broad Institute Genome Sequencing Center for Infectious Disease"/>
            <person name="Earl A.M."/>
            <person name="Gilmore M.S."/>
            <person name="Lebreton F."/>
            <person name="Walker B."/>
            <person name="Young S.K."/>
            <person name="Zeng Q."/>
            <person name="Gargeya S."/>
            <person name="Fitzgerald M."/>
            <person name="Haas B."/>
            <person name="Abouelleil A."/>
            <person name="Alvarado L."/>
            <person name="Arachchi H.M."/>
            <person name="Berlin A.M."/>
            <person name="Chapman S.B."/>
            <person name="Dewar J."/>
            <person name="Goldberg J."/>
            <person name="Griggs A."/>
            <person name="Gujja S."/>
            <person name="Hansen M."/>
            <person name="Howarth C."/>
            <person name="Imamovic A."/>
            <person name="Larimer J."/>
            <person name="McCowan C."/>
            <person name="Murphy C."/>
            <person name="Neiman D."/>
            <person name="Pearson M."/>
            <person name="Priest M."/>
            <person name="Roberts A."/>
            <person name="Saif S."/>
            <person name="Shea T."/>
            <person name="Sisk P."/>
            <person name="Sykes S."/>
            <person name="Wortman J."/>
            <person name="Nusbaum C."/>
            <person name="Birren B."/>
        </authorList>
    </citation>
    <scope>NUCLEOTIDE SEQUENCE [LARGE SCALE GENOMIC DNA]</scope>
    <source>
        <strain evidence="9 11">ATCC BAA-350</strain>
    </source>
</reference>
<dbReference type="EMBL" id="AJDQ01000002">
    <property type="protein sequence ID" value="EOI59006.1"/>
    <property type="molecule type" value="Genomic_DNA"/>
</dbReference>
<dbReference type="PATRIC" id="fig|1158614.3.peg.181"/>
<dbReference type="InterPro" id="IPR050763">
    <property type="entry name" value="ABC_transporter_ATP-binding"/>
</dbReference>
<dbReference type="SUPFAM" id="SSF52540">
    <property type="entry name" value="P-loop containing nucleoside triphosphate hydrolases"/>
    <property type="match status" value="1"/>
</dbReference>
<dbReference type="Proteomes" id="UP000013750">
    <property type="component" value="Unassembled WGS sequence"/>
</dbReference>
<dbReference type="CDD" id="cd03230">
    <property type="entry name" value="ABC_DR_subfamily_A"/>
    <property type="match status" value="1"/>
</dbReference>
<dbReference type="OrthoDB" id="9804819at2"/>
<evidence type="ECO:0000256" key="6">
    <source>
        <dbReference type="ARBA" id="ARBA00022967"/>
    </source>
</evidence>
<name>R2VN31_9ENTE</name>
<dbReference type="PROSITE" id="PS50893">
    <property type="entry name" value="ABC_TRANSPORTER_2"/>
    <property type="match status" value="1"/>
</dbReference>
<evidence type="ECO:0000256" key="5">
    <source>
        <dbReference type="ARBA" id="ARBA00022840"/>
    </source>
</evidence>
<keyword evidence="7" id="KW-0472">Membrane</keyword>
<dbReference type="eggNOG" id="COG1131">
    <property type="taxonomic scope" value="Bacteria"/>
</dbReference>
<dbReference type="GO" id="GO:0005886">
    <property type="term" value="C:plasma membrane"/>
    <property type="evidence" value="ECO:0007669"/>
    <property type="project" value="UniProtKB-SubCell"/>
</dbReference>
<keyword evidence="2" id="KW-0813">Transport</keyword>
<keyword evidence="5" id="KW-0067">ATP-binding</keyword>
<sequence length="285" mass="32496">MERRILIEARGISKEFKGYPAIRKLDFRVYEGEIFGFLGPSGAGKTTTIKILTGQLRQTSGQASILGIPVENVREDIYKEIGIVSDMSGFYEKLTVYQNLKFFAKLLDVEPTVVDEQLKRFGLYEHRKVPAKNLSKGMKQRLVLIRAMLHQPKVLFLDEPTSGLDPNAALAVHRMMEELRAEGTSIFLTTHNMEEADKLCDRVALLNEGKITELDTPEKLRLKFNKQKRFVVQLKERNTELQLEQSVETAERIGKWLATDQLETIHSCEPTLETVFLEATGRELV</sequence>
<dbReference type="FunFam" id="3.40.50.300:FF:000589">
    <property type="entry name" value="ABC transporter, ATP-binding subunit"/>
    <property type="match status" value="1"/>
</dbReference>
<comment type="caution">
    <text evidence="9">The sequence shown here is derived from an EMBL/GenBank/DDBJ whole genome shotgun (WGS) entry which is preliminary data.</text>
</comment>
<dbReference type="GO" id="GO:0016887">
    <property type="term" value="F:ATP hydrolysis activity"/>
    <property type="evidence" value="ECO:0007669"/>
    <property type="project" value="InterPro"/>
</dbReference>
<dbReference type="AlphaFoldDB" id="R2VN31"/>
<dbReference type="InterPro" id="IPR003439">
    <property type="entry name" value="ABC_transporter-like_ATP-bd"/>
</dbReference>
<reference evidence="10 12" key="2">
    <citation type="submission" date="2013-03" db="EMBL/GenBank/DDBJ databases">
        <title>The Genome Sequence of Enterococcus gilvus ATCC BAA-350 (PacBio/Illumina hybrid assembly).</title>
        <authorList>
            <consortium name="The Broad Institute Genomics Platform"/>
            <consortium name="The Broad Institute Genome Sequencing Center for Infectious Disease"/>
            <person name="Earl A."/>
            <person name="Russ C."/>
            <person name="Gilmore M."/>
            <person name="Surin D."/>
            <person name="Walker B."/>
            <person name="Young S."/>
            <person name="Zeng Q."/>
            <person name="Gargeya S."/>
            <person name="Fitzgerald M."/>
            <person name="Haas B."/>
            <person name="Abouelleil A."/>
            <person name="Allen A.W."/>
            <person name="Alvarado L."/>
            <person name="Arachchi H.M."/>
            <person name="Berlin A.M."/>
            <person name="Chapman S.B."/>
            <person name="Gainer-Dewar J."/>
            <person name="Goldberg J."/>
            <person name="Griggs A."/>
            <person name="Gujja S."/>
            <person name="Hansen M."/>
            <person name="Howarth C."/>
            <person name="Imamovic A."/>
            <person name="Ireland A."/>
            <person name="Larimer J."/>
            <person name="McCowan C."/>
            <person name="Murphy C."/>
            <person name="Pearson M."/>
            <person name="Poon T.W."/>
            <person name="Priest M."/>
            <person name="Roberts A."/>
            <person name="Saif S."/>
            <person name="Shea T."/>
            <person name="Sisk P."/>
            <person name="Sykes S."/>
            <person name="Wortman J."/>
            <person name="Nusbaum C."/>
            <person name="Birren B."/>
        </authorList>
    </citation>
    <scope>NUCLEOTIDE SEQUENCE [LARGE SCALE GENOMIC DNA]</scope>
    <source>
        <strain evidence="10 12">ATCC BAA-350</strain>
    </source>
</reference>